<gene>
    <name evidence="1" type="ORF">AA0117_g9263</name>
</gene>
<name>A0A4Q4N9W5_ALTAL</name>
<sequence length="470" mass="52065">MAEIISPDYLVVGAGAAGMAFVDTLISSNIKATVAIVDSYSRPGGHWTIAYPHVTLHQPSKVYGVDSRKLGDEKIDPIGMNKGFLELATGDEIVAYYSRVMKSTFLPSGRVAYYPLHNYTTEGEFESIATGKRYQVGPNTRIVDATYSKITVPAMGPPSYEVSDEVNLVTPNALATLKRPYGAYTLVGAGKTAVDACVWLLAQGIPPQQISWIMPRDSWFLERGILQAPESTPNPEQQLKEKADALMGATTSDELFLRMETYGHAHRVNKSVKPAMIKAAIVSKPELEEIKRVENIIRQGRVKRIDSDKVTLEQGTYKPVPDTLYIDCTATGYPHRPVVPIWKGRHITIQMVKFVQPTFSAALLAHVEATYNSDEEKKNELCKPLPSMSKPADWSTTLLVSMQNRLRWIEEPKITAWLEKSRLEAPVLGPPPRDPEEAAKHNASIPHQIRAMCDKLEEIVRNDTAIAATV</sequence>
<accession>A0A4Q4N9W5</accession>
<proteinExistence type="predicted"/>
<protein>
    <recommendedName>
        <fullName evidence="3">FAD/NAD(P)-binding domain-containing protein</fullName>
    </recommendedName>
</protein>
<evidence type="ECO:0000313" key="2">
    <source>
        <dbReference type="Proteomes" id="UP000291422"/>
    </source>
</evidence>
<comment type="caution">
    <text evidence="1">The sequence shown here is derived from an EMBL/GenBank/DDBJ whole genome shotgun (WGS) entry which is preliminary data.</text>
</comment>
<organism evidence="1 2">
    <name type="scientific">Alternaria alternata</name>
    <name type="common">Alternaria rot fungus</name>
    <name type="synonym">Torula alternata</name>
    <dbReference type="NCBI Taxonomy" id="5599"/>
    <lineage>
        <taxon>Eukaryota</taxon>
        <taxon>Fungi</taxon>
        <taxon>Dikarya</taxon>
        <taxon>Ascomycota</taxon>
        <taxon>Pezizomycotina</taxon>
        <taxon>Dothideomycetes</taxon>
        <taxon>Pleosporomycetidae</taxon>
        <taxon>Pleosporales</taxon>
        <taxon>Pleosporineae</taxon>
        <taxon>Pleosporaceae</taxon>
        <taxon>Alternaria</taxon>
        <taxon>Alternaria sect. Alternaria</taxon>
        <taxon>Alternaria alternata complex</taxon>
    </lineage>
</organism>
<evidence type="ECO:0000313" key="1">
    <source>
        <dbReference type="EMBL" id="RYN71700.1"/>
    </source>
</evidence>
<reference evidence="2" key="1">
    <citation type="journal article" date="2019" name="bioRxiv">
        <title>Genomics, evolutionary history and diagnostics of the Alternaria alternata species group including apple and Asian pear pathotypes.</title>
        <authorList>
            <person name="Armitage A.D."/>
            <person name="Cockerton H.M."/>
            <person name="Sreenivasaprasad S."/>
            <person name="Woodhall J.W."/>
            <person name="Lane C.R."/>
            <person name="Harrison R.J."/>
            <person name="Clarkson J.P."/>
        </authorList>
    </citation>
    <scope>NUCLEOTIDE SEQUENCE [LARGE SCALE GENOMIC DNA]</scope>
    <source>
        <strain evidence="2">FERA 1177</strain>
    </source>
</reference>
<dbReference type="AlphaFoldDB" id="A0A4Q4N9W5"/>
<dbReference type="Gene3D" id="3.50.50.60">
    <property type="entry name" value="FAD/NAD(P)-binding domain"/>
    <property type="match status" value="1"/>
</dbReference>
<dbReference type="SUPFAM" id="SSF51905">
    <property type="entry name" value="FAD/NAD(P)-binding domain"/>
    <property type="match status" value="1"/>
</dbReference>
<dbReference type="EMBL" id="PDXD01000030">
    <property type="protein sequence ID" value="RYN71700.1"/>
    <property type="molecule type" value="Genomic_DNA"/>
</dbReference>
<dbReference type="InterPro" id="IPR036188">
    <property type="entry name" value="FAD/NAD-bd_sf"/>
</dbReference>
<dbReference type="VEuPathDB" id="FungiDB:CC77DRAFT_988646"/>
<dbReference type="Proteomes" id="UP000291422">
    <property type="component" value="Unassembled WGS sequence"/>
</dbReference>
<evidence type="ECO:0008006" key="3">
    <source>
        <dbReference type="Google" id="ProtNLM"/>
    </source>
</evidence>